<organism evidence="1 2">
    <name type="scientific">Zonotrichia albicollis</name>
    <name type="common">White-throated sparrow</name>
    <name type="synonym">Fringilla albicollis</name>
    <dbReference type="NCBI Taxonomy" id="44394"/>
    <lineage>
        <taxon>Eukaryota</taxon>
        <taxon>Metazoa</taxon>
        <taxon>Chordata</taxon>
        <taxon>Craniata</taxon>
        <taxon>Vertebrata</taxon>
        <taxon>Euteleostomi</taxon>
        <taxon>Archelosauria</taxon>
        <taxon>Archosauria</taxon>
        <taxon>Dinosauria</taxon>
        <taxon>Saurischia</taxon>
        <taxon>Theropoda</taxon>
        <taxon>Coelurosauria</taxon>
        <taxon>Aves</taxon>
        <taxon>Neognathae</taxon>
        <taxon>Neoaves</taxon>
        <taxon>Telluraves</taxon>
        <taxon>Australaves</taxon>
        <taxon>Passeriformes</taxon>
        <taxon>Passerellidae</taxon>
        <taxon>Zonotrichia</taxon>
    </lineage>
</organism>
<evidence type="ECO:0000313" key="1">
    <source>
        <dbReference type="Ensembl" id="ENSZALP00000008415.1"/>
    </source>
</evidence>
<reference evidence="1" key="2">
    <citation type="submission" date="2025-09" db="UniProtKB">
        <authorList>
            <consortium name="Ensembl"/>
        </authorList>
    </citation>
    <scope>IDENTIFICATION</scope>
</reference>
<sequence length="84" mass="9253">MLSFNTSGYFLFPTHRVRDVSSPDALHTQGCGSPNHSTCCFRSQLLFQTPPNPTTVPSSDFHRSSPLGSICKGKFQSCLTFKRG</sequence>
<keyword evidence="2" id="KW-1185">Reference proteome</keyword>
<evidence type="ECO:0000313" key="2">
    <source>
        <dbReference type="Proteomes" id="UP000694413"/>
    </source>
</evidence>
<reference evidence="1" key="1">
    <citation type="submission" date="2025-08" db="UniProtKB">
        <authorList>
            <consortium name="Ensembl"/>
        </authorList>
    </citation>
    <scope>IDENTIFICATION</scope>
</reference>
<proteinExistence type="predicted"/>
<dbReference type="Ensembl" id="ENSZALT00000011869.1">
    <property type="protein sequence ID" value="ENSZALP00000008415.1"/>
    <property type="gene ID" value="ENSZALG00000007330.1"/>
</dbReference>
<dbReference type="AlphaFoldDB" id="A0A8D2MKJ7"/>
<dbReference type="Proteomes" id="UP000694413">
    <property type="component" value="Unassembled WGS sequence"/>
</dbReference>
<name>A0A8D2MKJ7_ZONAL</name>
<protein>
    <submittedName>
        <fullName evidence="1">Uncharacterized protein</fullName>
    </submittedName>
</protein>
<accession>A0A8D2MKJ7</accession>